<dbReference type="AlphaFoldDB" id="A0A813KGJ4"/>
<feature type="non-terminal residue" evidence="1">
    <location>
        <position position="69"/>
    </location>
</feature>
<feature type="non-terminal residue" evidence="1">
    <location>
        <position position="1"/>
    </location>
</feature>
<sequence length="69" mass="8246">RKGSLQERQHSWKEQAARWKQLGLRERSGPCQLRERCAIISHESHLSGHHLRNFHQAGPLRWLHPRRLP</sequence>
<name>A0A813KGJ4_POLGL</name>
<comment type="caution">
    <text evidence="1">The sequence shown here is derived from an EMBL/GenBank/DDBJ whole genome shotgun (WGS) entry which is preliminary data.</text>
</comment>
<proteinExistence type="predicted"/>
<evidence type="ECO:0000313" key="1">
    <source>
        <dbReference type="EMBL" id="CAE8706507.1"/>
    </source>
</evidence>
<evidence type="ECO:0000313" key="2">
    <source>
        <dbReference type="Proteomes" id="UP000626109"/>
    </source>
</evidence>
<dbReference type="EMBL" id="CAJNNW010031226">
    <property type="protein sequence ID" value="CAE8706507.1"/>
    <property type="molecule type" value="Genomic_DNA"/>
</dbReference>
<accession>A0A813KGJ4</accession>
<organism evidence="1 2">
    <name type="scientific">Polarella glacialis</name>
    <name type="common">Dinoflagellate</name>
    <dbReference type="NCBI Taxonomy" id="89957"/>
    <lineage>
        <taxon>Eukaryota</taxon>
        <taxon>Sar</taxon>
        <taxon>Alveolata</taxon>
        <taxon>Dinophyceae</taxon>
        <taxon>Suessiales</taxon>
        <taxon>Suessiaceae</taxon>
        <taxon>Polarella</taxon>
    </lineage>
</organism>
<reference evidence="1" key="1">
    <citation type="submission" date="2021-02" db="EMBL/GenBank/DDBJ databases">
        <authorList>
            <person name="Dougan E. K."/>
            <person name="Rhodes N."/>
            <person name="Thang M."/>
            <person name="Chan C."/>
        </authorList>
    </citation>
    <scope>NUCLEOTIDE SEQUENCE</scope>
</reference>
<gene>
    <name evidence="1" type="ORF">PGLA2088_LOCUS34221</name>
</gene>
<dbReference type="Proteomes" id="UP000626109">
    <property type="component" value="Unassembled WGS sequence"/>
</dbReference>
<protein>
    <submittedName>
        <fullName evidence="1">Uncharacterized protein</fullName>
    </submittedName>
</protein>